<dbReference type="InterPro" id="IPR012310">
    <property type="entry name" value="DNA_ligase_ATP-dep_cent"/>
</dbReference>
<feature type="region of interest" description="Disordered" evidence="13">
    <location>
        <begin position="748"/>
        <end position="843"/>
    </location>
</feature>
<feature type="compositionally biased region" description="Pro residues" evidence="13">
    <location>
        <begin position="1162"/>
        <end position="1180"/>
    </location>
</feature>
<dbReference type="PROSITE" id="PS50160">
    <property type="entry name" value="DNA_LIGASE_A3"/>
    <property type="match status" value="1"/>
</dbReference>
<dbReference type="InterPro" id="IPR012340">
    <property type="entry name" value="NA-bd_OB-fold"/>
</dbReference>
<proteinExistence type="inferred from homology"/>
<dbReference type="SUPFAM" id="SSF52113">
    <property type="entry name" value="BRCT domain"/>
    <property type="match status" value="1"/>
</dbReference>
<feature type="region of interest" description="Disordered" evidence="13">
    <location>
        <begin position="1158"/>
        <end position="1188"/>
    </location>
</feature>
<accession>A0A0F7U2S3</accession>
<dbReference type="Gene3D" id="2.40.50.140">
    <property type="entry name" value="Nucleic acid-binding proteins"/>
    <property type="match status" value="1"/>
</dbReference>
<dbReference type="Gene3D" id="1.10.3260.10">
    <property type="entry name" value="DNA ligase, ATP-dependent, N-terminal domain"/>
    <property type="match status" value="1"/>
</dbReference>
<evidence type="ECO:0000256" key="13">
    <source>
        <dbReference type="SAM" id="MobiDB-lite"/>
    </source>
</evidence>
<dbReference type="GO" id="GO:0006303">
    <property type="term" value="P:double-strand break repair via nonhomologous end joining"/>
    <property type="evidence" value="ECO:0007669"/>
    <property type="project" value="TreeGrafter"/>
</dbReference>
<keyword evidence="7" id="KW-0067">ATP-binding</keyword>
<evidence type="ECO:0000256" key="4">
    <source>
        <dbReference type="ARBA" id="ARBA00022598"/>
    </source>
</evidence>
<dbReference type="GO" id="GO:0006297">
    <property type="term" value="P:nucleotide-excision repair, DNA gap filling"/>
    <property type="evidence" value="ECO:0007669"/>
    <property type="project" value="TreeGrafter"/>
</dbReference>
<feature type="region of interest" description="Disordered" evidence="13">
    <location>
        <begin position="361"/>
        <end position="425"/>
    </location>
</feature>
<dbReference type="Pfam" id="PF01068">
    <property type="entry name" value="DNA_ligase_A_M"/>
    <property type="match status" value="1"/>
</dbReference>
<dbReference type="PANTHER" id="PTHR45997:SF1">
    <property type="entry name" value="DNA LIGASE 4"/>
    <property type="match status" value="1"/>
</dbReference>
<feature type="compositionally biased region" description="Basic and acidic residues" evidence="13">
    <location>
        <begin position="389"/>
        <end position="417"/>
    </location>
</feature>
<evidence type="ECO:0000256" key="3">
    <source>
        <dbReference type="ARBA" id="ARBA00007572"/>
    </source>
</evidence>
<feature type="region of interest" description="Disordered" evidence="13">
    <location>
        <begin position="1238"/>
        <end position="1288"/>
    </location>
</feature>
<dbReference type="SUPFAM" id="SSF56091">
    <property type="entry name" value="DNA ligase/mRNA capping enzyme, catalytic domain"/>
    <property type="match status" value="1"/>
</dbReference>
<evidence type="ECO:0000256" key="1">
    <source>
        <dbReference type="ARBA" id="ARBA00001946"/>
    </source>
</evidence>
<dbReference type="GO" id="GO:0003910">
    <property type="term" value="F:DNA ligase (ATP) activity"/>
    <property type="evidence" value="ECO:0007669"/>
    <property type="project" value="InterPro"/>
</dbReference>
<dbReference type="GO" id="GO:0005524">
    <property type="term" value="F:ATP binding"/>
    <property type="evidence" value="ECO:0007669"/>
    <property type="project" value="UniProtKB-KW"/>
</dbReference>
<name>A0A0F7U2S3_NEOCL</name>
<feature type="region of interest" description="Disordered" evidence="13">
    <location>
        <begin position="943"/>
        <end position="974"/>
    </location>
</feature>
<dbReference type="GO" id="GO:0003677">
    <property type="term" value="F:DNA binding"/>
    <property type="evidence" value="ECO:0007669"/>
    <property type="project" value="InterPro"/>
</dbReference>
<dbReference type="PANTHER" id="PTHR45997">
    <property type="entry name" value="DNA LIGASE 4"/>
    <property type="match status" value="1"/>
</dbReference>
<keyword evidence="8" id="KW-0233">DNA recombination</keyword>
<dbReference type="PROSITE" id="PS50172">
    <property type="entry name" value="BRCT"/>
    <property type="match status" value="1"/>
</dbReference>
<feature type="domain" description="ATP-dependent DNA ligase family profile" evidence="14">
    <location>
        <begin position="470"/>
        <end position="593"/>
    </location>
</feature>
<organism evidence="16">
    <name type="scientific">Neospora caninum (strain Liverpool)</name>
    <dbReference type="NCBI Taxonomy" id="572307"/>
    <lineage>
        <taxon>Eukaryota</taxon>
        <taxon>Sar</taxon>
        <taxon>Alveolata</taxon>
        <taxon>Apicomplexa</taxon>
        <taxon>Conoidasida</taxon>
        <taxon>Coccidia</taxon>
        <taxon>Eucoccidiorida</taxon>
        <taxon>Eimeriorina</taxon>
        <taxon>Sarcocystidae</taxon>
        <taxon>Neospora</taxon>
    </lineage>
</organism>
<evidence type="ECO:0000256" key="8">
    <source>
        <dbReference type="ARBA" id="ARBA00023172"/>
    </source>
</evidence>
<evidence type="ECO:0000259" key="15">
    <source>
        <dbReference type="PROSITE" id="PS50172"/>
    </source>
</evidence>
<dbReference type="InterPro" id="IPR001357">
    <property type="entry name" value="BRCT_dom"/>
</dbReference>
<dbReference type="GO" id="GO:0006310">
    <property type="term" value="P:DNA recombination"/>
    <property type="evidence" value="ECO:0007669"/>
    <property type="project" value="UniProtKB-KW"/>
</dbReference>
<feature type="coiled-coil region" evidence="12">
    <location>
        <begin position="212"/>
        <end position="242"/>
    </location>
</feature>
<dbReference type="Pfam" id="PF00533">
    <property type="entry name" value="BRCT"/>
    <property type="match status" value="1"/>
</dbReference>
<dbReference type="Gene3D" id="3.40.50.10190">
    <property type="entry name" value="BRCT domain"/>
    <property type="match status" value="1"/>
</dbReference>
<dbReference type="Gene3D" id="3.30.470.30">
    <property type="entry name" value="DNA ligase/mRNA capping enzyme"/>
    <property type="match status" value="2"/>
</dbReference>
<evidence type="ECO:0000256" key="6">
    <source>
        <dbReference type="ARBA" id="ARBA00022741"/>
    </source>
</evidence>
<protein>
    <recommendedName>
        <fullName evidence="11">DNA ligase IV</fullName>
    </recommendedName>
    <alternativeName>
        <fullName evidence="10">Polydeoxyribonucleotide synthase [ATP] 4</fullName>
    </alternativeName>
</protein>
<feature type="compositionally biased region" description="Low complexity" evidence="13">
    <location>
        <begin position="369"/>
        <end position="387"/>
    </location>
</feature>
<evidence type="ECO:0000256" key="2">
    <source>
        <dbReference type="ARBA" id="ARBA00004123"/>
    </source>
</evidence>
<evidence type="ECO:0000313" key="16">
    <source>
        <dbReference type="EMBL" id="CEL64123.1"/>
    </source>
</evidence>
<evidence type="ECO:0000256" key="12">
    <source>
        <dbReference type="SAM" id="Coils"/>
    </source>
</evidence>
<reference evidence="16" key="1">
    <citation type="journal article" date="2015" name="PLoS ONE">
        <title>Comprehensive Evaluation of Toxoplasma gondii VEG and Neospora caninum LIV Genomes with Tachyzoite Stage Transcriptome and Proteome Defines Novel Transcript Features.</title>
        <authorList>
            <person name="Ramaprasad A."/>
            <person name="Mourier T."/>
            <person name="Naeem R."/>
            <person name="Malas T.B."/>
            <person name="Moussa E."/>
            <person name="Panigrahi A."/>
            <person name="Vermont S.J."/>
            <person name="Otto T.D."/>
            <person name="Wastling J."/>
            <person name="Pain A."/>
        </authorList>
    </citation>
    <scope>NUCLEOTIDE SEQUENCE</scope>
    <source>
        <strain evidence="16">Liverpool</strain>
    </source>
</reference>
<keyword evidence="4 16" id="KW-0436">Ligase</keyword>
<dbReference type="GO" id="GO:0032807">
    <property type="term" value="C:DNA ligase IV complex"/>
    <property type="evidence" value="ECO:0007669"/>
    <property type="project" value="TreeGrafter"/>
</dbReference>
<comment type="similarity">
    <text evidence="3">Belongs to the ATP-dependent DNA ligase family.</text>
</comment>
<dbReference type="Pfam" id="PF04679">
    <property type="entry name" value="DNA_ligase_A_C"/>
    <property type="match status" value="1"/>
</dbReference>
<keyword evidence="12" id="KW-0175">Coiled coil</keyword>
<dbReference type="EMBL" id="LN714474">
    <property type="protein sequence ID" value="CEL64123.1"/>
    <property type="molecule type" value="Genomic_DNA"/>
</dbReference>
<evidence type="ECO:0000256" key="10">
    <source>
        <dbReference type="ARBA" id="ARBA00030676"/>
    </source>
</evidence>
<feature type="compositionally biased region" description="Basic and acidic residues" evidence="13">
    <location>
        <begin position="1259"/>
        <end position="1277"/>
    </location>
</feature>
<feature type="compositionally biased region" description="Basic and acidic residues" evidence="13">
    <location>
        <begin position="1054"/>
        <end position="1078"/>
    </location>
</feature>
<feature type="region of interest" description="Disordered" evidence="13">
    <location>
        <begin position="1054"/>
        <end position="1080"/>
    </location>
</feature>
<dbReference type="CDD" id="cd07968">
    <property type="entry name" value="OBF_DNA_ligase_IV"/>
    <property type="match status" value="1"/>
</dbReference>
<feature type="compositionally biased region" description="Low complexity" evidence="13">
    <location>
        <begin position="832"/>
        <end position="843"/>
    </location>
</feature>
<keyword evidence="5" id="KW-0677">Repeat</keyword>
<evidence type="ECO:0000256" key="11">
    <source>
        <dbReference type="ARBA" id="ARBA00031942"/>
    </source>
</evidence>
<comment type="cofactor">
    <cofactor evidence="1">
        <name>Mg(2+)</name>
        <dbReference type="ChEBI" id="CHEBI:18420"/>
    </cofactor>
</comment>
<dbReference type="SUPFAM" id="SSF50249">
    <property type="entry name" value="Nucleic acid-binding proteins"/>
    <property type="match status" value="1"/>
</dbReference>
<dbReference type="Pfam" id="PF04675">
    <property type="entry name" value="DNA_ligase_A_N"/>
    <property type="match status" value="1"/>
</dbReference>
<feature type="region of interest" description="Disordered" evidence="13">
    <location>
        <begin position="288"/>
        <end position="310"/>
    </location>
</feature>
<feature type="compositionally biased region" description="Low complexity" evidence="13">
    <location>
        <begin position="957"/>
        <end position="974"/>
    </location>
</feature>
<dbReference type="InterPro" id="IPR036599">
    <property type="entry name" value="DNA_ligase_N_sf"/>
</dbReference>
<dbReference type="InterPro" id="IPR029710">
    <property type="entry name" value="LIG4"/>
</dbReference>
<feature type="compositionally biased region" description="Basic and acidic residues" evidence="13">
    <location>
        <begin position="289"/>
        <end position="303"/>
    </location>
</feature>
<dbReference type="InterPro" id="IPR036420">
    <property type="entry name" value="BRCT_dom_sf"/>
</dbReference>
<feature type="region of interest" description="Disordered" evidence="13">
    <location>
        <begin position="1309"/>
        <end position="1333"/>
    </location>
</feature>
<comment type="subcellular location">
    <subcellularLocation>
        <location evidence="2">Nucleus</location>
    </subcellularLocation>
</comment>
<keyword evidence="6" id="KW-0547">Nucleotide-binding</keyword>
<evidence type="ECO:0000259" key="14">
    <source>
        <dbReference type="PROSITE" id="PS50160"/>
    </source>
</evidence>
<feature type="domain" description="BRCT" evidence="15">
    <location>
        <begin position="872"/>
        <end position="1006"/>
    </location>
</feature>
<evidence type="ECO:0000256" key="5">
    <source>
        <dbReference type="ARBA" id="ARBA00022737"/>
    </source>
</evidence>
<evidence type="ECO:0000256" key="7">
    <source>
        <dbReference type="ARBA" id="ARBA00022840"/>
    </source>
</evidence>
<dbReference type="InterPro" id="IPR012309">
    <property type="entry name" value="DNA_ligase_ATP-dep_C"/>
</dbReference>
<sequence>MTSSFPSSRAPVASCDDLLFAEICKVLDRLADPFAKASDKMHFFARYLQRFSHLPVSGLYPLFRLLVPQLDRRRPPAQLKQPLLARVYTQVFALPPAAAARLKLYKDPTAATASAVSGGMAVKAGDFASFVAASVQERVGRRRATVTVKDLNRELDLVALAGSLAEKSAILQGLLPQLTVDEHKWCMRILMKEVKMGGVSGERLLTLLHADARKIINQCSDLKSTLDVIEEEKAEAAQAKREGAEGDAPAGERASCLRLLFQPLRPMLAQTVRPVASDIGAVLFGEGGKVTKDSNRPSEEARSESAQSSTKSPVASRLYFIERKYDGERLLAHIDKTRTRWSQASVRLFTRRGRDYTSLYGGGGQHRYSASASSASASSLSGSVGSRWAKRERSSSEEEARGQLDGAKRGKRERGEPGEAGETGGLRGLAATLAEALRGSQAILDGELLAWDDELATFLPFGTNKSVAAAETATCHLSYVVFDVLYYRNLEGDEYSLLNMKLQDRKLSGNRLMLAPFSSATRPSEIVKALNLAIESRHEGLVTAVSLGLKSASRCVSFPRRSGGWFKLKPHLGSLPDTLDLIAVGAFFAEGSRRRDMRSVHLIDHCSHFLLGVLEGKGGSDAKRVKSFCKIGTGFSLATLREIRDHLRPHCRRFQAAEPPPWFDACTGSASMRVDVTWPPSCSFVMEVKGAELSQGNEFDVGATLRFPVAVRPFRRDKAWHEAMSEQALHAFFALAEECGGRLLSQPLSTADAEPASPRGGPAARERQGRVRPLYQHSEDSDGSDSDEALQSGSADLPGAGAGAGEDGSVGFSPTKRRPNALPLSPFPLEGLSESVPSRPSPLSRVRSASSGFARLALLAAFRAADTSLIQPSSSALRGTHIWVLAGNEEAFPKASLEALVAHLGGKVSQTLSPSVTHILADRPSFRTRAVAAAVTKLATERQKKLSLAEKRKHTNSPSSSSCSPASSTPASASRESVHVAPVVHFRWILECAERDAAVPLRPSLVIHGTPETARLFARRFDIFGDAFVEDEEPTARGEARLSALLTHAVDEADKRKTETHGKETERRTREETEGREQAEDEEIFGVCETETNTLRRELEPFLRSEEGSQQPREGAGKTVATLDMRLYVIPEDLAWCSPSLQPLKALQTARAEVLATSNGLPLPPSPSPKPPPSAAPPPHLASSASCGSSSPASPCDVLLHRLESVHRASLVAQSCHRGARLVNTPAAATHVLLPSFSTLGDGGGVKTSEAVRDQSAQDVEKNGEEDEGRGGEKATVEAETGTEADIGNKSVERCAGCAPEFITAAMLDRMLRQEEGQGEGNVDEAETPRNDA</sequence>
<keyword evidence="9" id="KW-0539">Nucleus</keyword>
<dbReference type="InterPro" id="IPR012308">
    <property type="entry name" value="DNA_ligase_ATP-dep_N"/>
</dbReference>
<gene>
    <name evidence="16" type="ORF">BN1204_000420</name>
</gene>
<evidence type="ECO:0000256" key="9">
    <source>
        <dbReference type="ARBA" id="ARBA00023242"/>
    </source>
</evidence>